<organism evidence="2 3">
    <name type="scientific">Ligilactobacillus salivarius str. Ren</name>
    <dbReference type="NCBI Taxonomy" id="1194971"/>
    <lineage>
        <taxon>Bacteria</taxon>
        <taxon>Bacillati</taxon>
        <taxon>Bacillota</taxon>
        <taxon>Bacilli</taxon>
        <taxon>Lactobacillales</taxon>
        <taxon>Lactobacillaceae</taxon>
        <taxon>Ligilactobacillus</taxon>
    </lineage>
</organism>
<dbReference type="PATRIC" id="fig|1194971.3.peg.927"/>
<evidence type="ECO:0000313" key="3">
    <source>
        <dbReference type="Proteomes" id="UP000035027"/>
    </source>
</evidence>
<feature type="transmembrane region" description="Helical" evidence="1">
    <location>
        <begin position="203"/>
        <end position="234"/>
    </location>
</feature>
<feature type="transmembrane region" description="Helical" evidence="1">
    <location>
        <begin position="254"/>
        <end position="273"/>
    </location>
</feature>
<reference evidence="2 3" key="1">
    <citation type="submission" date="2015-05" db="EMBL/GenBank/DDBJ databases">
        <title>Complete genome sequence of Lactobacillus salivarius Ren, a probiotic strain with antitumor activity.</title>
        <authorList>
            <person name="Sun E."/>
            <person name="Zhao L."/>
            <person name="Liu S."/>
            <person name="Zhang M."/>
            <person name="Guo H."/>
            <person name="Ren F."/>
        </authorList>
    </citation>
    <scope>NUCLEOTIDE SEQUENCE [LARGE SCALE GENOMIC DNA]</scope>
    <source>
        <strain evidence="2 3">Ren</strain>
    </source>
</reference>
<protein>
    <recommendedName>
        <fullName evidence="4">EpsG family protein</fullName>
    </recommendedName>
</protein>
<dbReference type="InterPro" id="IPR049458">
    <property type="entry name" value="EpsG-like"/>
</dbReference>
<dbReference type="Pfam" id="PF14897">
    <property type="entry name" value="EpsG"/>
    <property type="match status" value="1"/>
</dbReference>
<gene>
    <name evidence="2" type="ORF">LsR_00923</name>
</gene>
<name>A0A0F7PYB0_9LACO</name>
<dbReference type="Proteomes" id="UP000035027">
    <property type="component" value="Chromosome"/>
</dbReference>
<feature type="transmembrane region" description="Helical" evidence="1">
    <location>
        <begin position="171"/>
        <end position="191"/>
    </location>
</feature>
<sequence>MVYYLGIATLIFMGYFTSKNSNKYLNFMLCILFMFIALHNPYLTGTDGRSYRAYFKTHIPTLSHFSEYNHTYEIGYALLNSLAKTIHNNYFTFQLIYSFIAIFLLGLVLKKTKLADQEKLLLLFVYFCYRFFQNSMEFLRQNIAILLIWLAVLSISDYYQEKGKNKVKYVLTIVAWTFHRSAIFNLILLPLIERLKGIDDKKLVVITSLVSFGFLLLGNGVISKIVQFAIIIGGERYSSYLISPGEVVPPINPVNYGIRYIFYIMYFLSINNYEYSKKKTVLVVASLAIICGSINQNIFTRLLEYYMIGIYIAIVKSKYLMTAGRSRNLYLLILYVVFMIILARNLLTVSSGTYMNYQLYPFK</sequence>
<keyword evidence="1" id="KW-0472">Membrane</keyword>
<keyword evidence="1" id="KW-0812">Transmembrane</keyword>
<feature type="transmembrane region" description="Helical" evidence="1">
    <location>
        <begin position="24"/>
        <end position="42"/>
    </location>
</feature>
<proteinExistence type="predicted"/>
<evidence type="ECO:0000313" key="2">
    <source>
        <dbReference type="EMBL" id="AKI04470.1"/>
    </source>
</evidence>
<feature type="transmembrane region" description="Helical" evidence="1">
    <location>
        <begin position="90"/>
        <end position="109"/>
    </location>
</feature>
<dbReference type="AlphaFoldDB" id="A0A0F7PYB0"/>
<dbReference type="EMBL" id="CP011403">
    <property type="protein sequence ID" value="AKI04470.1"/>
    <property type="molecule type" value="Genomic_DNA"/>
</dbReference>
<keyword evidence="1" id="KW-1133">Transmembrane helix</keyword>
<feature type="transmembrane region" description="Helical" evidence="1">
    <location>
        <begin position="139"/>
        <end position="159"/>
    </location>
</feature>
<evidence type="ECO:0008006" key="4">
    <source>
        <dbReference type="Google" id="ProtNLM"/>
    </source>
</evidence>
<accession>A0A0F7PYB0</accession>
<feature type="transmembrane region" description="Helical" evidence="1">
    <location>
        <begin position="280"/>
        <end position="299"/>
    </location>
</feature>
<feature type="transmembrane region" description="Helical" evidence="1">
    <location>
        <begin position="328"/>
        <end position="347"/>
    </location>
</feature>
<dbReference type="RefSeq" id="WP_047035710.1">
    <property type="nucleotide sequence ID" value="NZ_CP011403.1"/>
</dbReference>
<evidence type="ECO:0000256" key="1">
    <source>
        <dbReference type="SAM" id="Phobius"/>
    </source>
</evidence>